<evidence type="ECO:0000256" key="1">
    <source>
        <dbReference type="ARBA" id="ARBA00004141"/>
    </source>
</evidence>
<gene>
    <name evidence="7" type="ORF">NXF25_008477</name>
</gene>
<keyword evidence="4 6" id="KW-1133">Transmembrane helix</keyword>
<comment type="subcellular location">
    <subcellularLocation>
        <location evidence="1">Membrane</location>
        <topology evidence="1">Multi-pass membrane protein</topology>
    </subcellularLocation>
</comment>
<dbReference type="GO" id="GO:0006865">
    <property type="term" value="P:amino acid transport"/>
    <property type="evidence" value="ECO:0007669"/>
    <property type="project" value="TreeGrafter"/>
</dbReference>
<reference evidence="7 8" key="1">
    <citation type="journal article" date="2024" name="Proc. Natl. Acad. Sci. U.S.A.">
        <title>The genetic regulatory architecture and epigenomic basis for age-related changes in rattlesnake venom.</title>
        <authorList>
            <person name="Hogan M.P."/>
            <person name="Holding M.L."/>
            <person name="Nystrom G.S."/>
            <person name="Colston T.J."/>
            <person name="Bartlett D.A."/>
            <person name="Mason A.J."/>
            <person name="Ellsworth S.A."/>
            <person name="Rautsaw R.M."/>
            <person name="Lawrence K.C."/>
            <person name="Strickland J.L."/>
            <person name="He B."/>
            <person name="Fraser P."/>
            <person name="Margres M.J."/>
            <person name="Gilbert D.M."/>
            <person name="Gibbs H.L."/>
            <person name="Parkinson C.L."/>
            <person name="Rokyta D.R."/>
        </authorList>
    </citation>
    <scope>NUCLEOTIDE SEQUENCE [LARGE SCALE GENOMIC DNA]</scope>
    <source>
        <strain evidence="7">DRR0105</strain>
    </source>
</reference>
<evidence type="ECO:0000313" key="7">
    <source>
        <dbReference type="EMBL" id="KAK9403650.1"/>
    </source>
</evidence>
<feature type="non-terminal residue" evidence="7">
    <location>
        <position position="1"/>
    </location>
</feature>
<dbReference type="PANTHER" id="PTHR11616">
    <property type="entry name" value="SODIUM/CHLORIDE DEPENDENT TRANSPORTER"/>
    <property type="match status" value="1"/>
</dbReference>
<dbReference type="InterPro" id="IPR037272">
    <property type="entry name" value="SNS_sf"/>
</dbReference>
<keyword evidence="8" id="KW-1185">Reference proteome</keyword>
<organism evidence="7 8">
    <name type="scientific">Crotalus adamanteus</name>
    <name type="common">Eastern diamondback rattlesnake</name>
    <dbReference type="NCBI Taxonomy" id="8729"/>
    <lineage>
        <taxon>Eukaryota</taxon>
        <taxon>Metazoa</taxon>
        <taxon>Chordata</taxon>
        <taxon>Craniata</taxon>
        <taxon>Vertebrata</taxon>
        <taxon>Euteleostomi</taxon>
        <taxon>Lepidosauria</taxon>
        <taxon>Squamata</taxon>
        <taxon>Bifurcata</taxon>
        <taxon>Unidentata</taxon>
        <taxon>Episquamata</taxon>
        <taxon>Toxicofera</taxon>
        <taxon>Serpentes</taxon>
        <taxon>Colubroidea</taxon>
        <taxon>Viperidae</taxon>
        <taxon>Crotalinae</taxon>
        <taxon>Crotalus</taxon>
    </lineage>
</organism>
<sequence length="129" mass="14921">LFHVPLLLELIKECDHSSESNYFWYRYTLNISTDITQTGPFLWWLIVSLASSWIIVYLCTIKGIKSTGKCCLLESLFWFFFPFSSRNDCEKDSVIIATVNSLTSIYASITTFSILGFKATINYRDCLDR</sequence>
<dbReference type="EMBL" id="JAOTOJ010000003">
    <property type="protein sequence ID" value="KAK9403650.1"/>
    <property type="molecule type" value="Genomic_DNA"/>
</dbReference>
<proteinExistence type="predicted"/>
<dbReference type="InterPro" id="IPR000175">
    <property type="entry name" value="Na/ntran_symport"/>
</dbReference>
<protein>
    <submittedName>
        <fullName evidence="7">Slc6a20a: Sodium-and chloride-dependent transporter XTRP3A</fullName>
    </submittedName>
</protein>
<dbReference type="PROSITE" id="PS50267">
    <property type="entry name" value="NA_NEUROTRAN_SYMP_3"/>
    <property type="match status" value="1"/>
</dbReference>
<keyword evidence="5 6" id="KW-0472">Membrane</keyword>
<keyword evidence="3 6" id="KW-0812">Transmembrane</keyword>
<dbReference type="GO" id="GO:0035725">
    <property type="term" value="P:sodium ion transmembrane transport"/>
    <property type="evidence" value="ECO:0007669"/>
    <property type="project" value="TreeGrafter"/>
</dbReference>
<feature type="transmembrane region" description="Helical" evidence="6">
    <location>
        <begin position="41"/>
        <end position="59"/>
    </location>
</feature>
<dbReference type="PANTHER" id="PTHR11616:SF109">
    <property type="entry name" value="INACTIVE SODIUM-DEPENDENT NEUTRAL AMINO ACID TRANSPORTER B(0)AT3"/>
    <property type="match status" value="1"/>
</dbReference>
<dbReference type="GO" id="GO:0005886">
    <property type="term" value="C:plasma membrane"/>
    <property type="evidence" value="ECO:0007669"/>
    <property type="project" value="TreeGrafter"/>
</dbReference>
<keyword evidence="2" id="KW-0813">Transport</keyword>
<evidence type="ECO:0000256" key="4">
    <source>
        <dbReference type="ARBA" id="ARBA00022989"/>
    </source>
</evidence>
<comment type="caution">
    <text evidence="7">The sequence shown here is derived from an EMBL/GenBank/DDBJ whole genome shotgun (WGS) entry which is preliminary data.</text>
</comment>
<dbReference type="SUPFAM" id="SSF161070">
    <property type="entry name" value="SNF-like"/>
    <property type="match status" value="1"/>
</dbReference>
<evidence type="ECO:0000256" key="2">
    <source>
        <dbReference type="ARBA" id="ARBA00022448"/>
    </source>
</evidence>
<evidence type="ECO:0000313" key="8">
    <source>
        <dbReference type="Proteomes" id="UP001474421"/>
    </source>
</evidence>
<evidence type="ECO:0000256" key="6">
    <source>
        <dbReference type="SAM" id="Phobius"/>
    </source>
</evidence>
<evidence type="ECO:0000256" key="3">
    <source>
        <dbReference type="ARBA" id="ARBA00022692"/>
    </source>
</evidence>
<dbReference type="AlphaFoldDB" id="A0AAW1BPG2"/>
<dbReference type="Pfam" id="PF00209">
    <property type="entry name" value="SNF"/>
    <property type="match status" value="2"/>
</dbReference>
<evidence type="ECO:0000256" key="5">
    <source>
        <dbReference type="ARBA" id="ARBA00023136"/>
    </source>
</evidence>
<dbReference type="Proteomes" id="UP001474421">
    <property type="component" value="Unassembled WGS sequence"/>
</dbReference>
<name>A0AAW1BPG2_CROAD</name>
<accession>A0AAW1BPG2</accession>